<dbReference type="Pfam" id="PF00941">
    <property type="entry name" value="FAD_binding_5"/>
    <property type="match status" value="1"/>
</dbReference>
<dbReference type="InterPro" id="IPR005107">
    <property type="entry name" value="CO_DH_flav_C"/>
</dbReference>
<dbReference type="Pfam" id="PF20256">
    <property type="entry name" value="MoCoBD_2"/>
    <property type="match status" value="1"/>
</dbReference>
<evidence type="ECO:0000256" key="6">
    <source>
        <dbReference type="ARBA" id="ARBA00013041"/>
    </source>
</evidence>
<evidence type="ECO:0000256" key="3">
    <source>
        <dbReference type="ARBA" id="ARBA00004496"/>
    </source>
</evidence>
<evidence type="ECO:0000259" key="19">
    <source>
        <dbReference type="PROSITE" id="PS51085"/>
    </source>
</evidence>
<evidence type="ECO:0000256" key="1">
    <source>
        <dbReference type="ARBA" id="ARBA00001924"/>
    </source>
</evidence>
<dbReference type="InterPro" id="IPR036010">
    <property type="entry name" value="2Fe-2S_ferredoxin-like_sf"/>
</dbReference>
<dbReference type="PIRSF" id="PIRSF000127">
    <property type="entry name" value="Xanthine_DH"/>
    <property type="match status" value="1"/>
</dbReference>
<dbReference type="RefSeq" id="XP_072835116.1">
    <property type="nucleotide sequence ID" value="XM_072979015.1"/>
</dbReference>
<evidence type="ECO:0000256" key="13">
    <source>
        <dbReference type="ARBA" id="ARBA00023002"/>
    </source>
</evidence>
<feature type="domain" description="2Fe-2S ferredoxin-type" evidence="19">
    <location>
        <begin position="8"/>
        <end position="95"/>
    </location>
</feature>
<evidence type="ECO:0000256" key="10">
    <source>
        <dbReference type="ARBA" id="ARBA00022714"/>
    </source>
</evidence>
<evidence type="ECO:0000256" key="5">
    <source>
        <dbReference type="ARBA" id="ARBA00011738"/>
    </source>
</evidence>
<evidence type="ECO:0000256" key="12">
    <source>
        <dbReference type="ARBA" id="ARBA00022827"/>
    </source>
</evidence>
<evidence type="ECO:0000256" key="2">
    <source>
        <dbReference type="ARBA" id="ARBA00001974"/>
    </source>
</evidence>
<dbReference type="InterPro" id="IPR046867">
    <property type="entry name" value="AldOxase/xan_DH_MoCoBD2"/>
</dbReference>
<comment type="subcellular location">
    <subcellularLocation>
        <location evidence="3">Cytoplasm</location>
    </subcellularLocation>
</comment>
<dbReference type="SUPFAM" id="SSF54665">
    <property type="entry name" value="CO dehydrogenase molybdoprotein N-domain-like"/>
    <property type="match status" value="1"/>
</dbReference>
<keyword evidence="11" id="KW-0479">Metal-binding</keyword>
<dbReference type="InterPro" id="IPR002888">
    <property type="entry name" value="2Fe-2S-bd"/>
</dbReference>
<proteinExistence type="inferred from homology"/>
<keyword evidence="12" id="KW-0274">FAD</keyword>
<dbReference type="PROSITE" id="PS51085">
    <property type="entry name" value="2FE2S_FER_2"/>
    <property type="match status" value="1"/>
</dbReference>
<dbReference type="Gene3D" id="3.30.365.10">
    <property type="entry name" value="Aldehyde oxidase/xanthine dehydrogenase, molybdopterin binding domain"/>
    <property type="match status" value="4"/>
</dbReference>
<dbReference type="EC" id="1.2.3.1" evidence="6"/>
<comment type="catalytic activity">
    <reaction evidence="17">
        <text>an aldehyde + O2 + H2O = a carboxylate + H2O2 + H(+)</text>
        <dbReference type="Rhea" id="RHEA:16829"/>
        <dbReference type="ChEBI" id="CHEBI:15377"/>
        <dbReference type="ChEBI" id="CHEBI:15378"/>
        <dbReference type="ChEBI" id="CHEBI:15379"/>
        <dbReference type="ChEBI" id="CHEBI:16240"/>
        <dbReference type="ChEBI" id="CHEBI:17478"/>
        <dbReference type="ChEBI" id="CHEBI:29067"/>
        <dbReference type="EC" id="1.2.3.1"/>
    </reaction>
</comment>
<keyword evidence="21" id="KW-1185">Reference proteome</keyword>
<dbReference type="Pfam" id="PF03450">
    <property type="entry name" value="CO_deh_flav_C"/>
    <property type="match status" value="1"/>
</dbReference>
<dbReference type="InterPro" id="IPR016166">
    <property type="entry name" value="FAD-bd_PCMH"/>
</dbReference>
<dbReference type="SUPFAM" id="SSF54292">
    <property type="entry name" value="2Fe-2S ferredoxin-like"/>
    <property type="match status" value="1"/>
</dbReference>
<evidence type="ECO:0000256" key="4">
    <source>
        <dbReference type="ARBA" id="ARBA00006849"/>
    </source>
</evidence>
<reference evidence="21" key="1">
    <citation type="submission" date="2025-05" db="UniProtKB">
        <authorList>
            <consortium name="RefSeq"/>
        </authorList>
    </citation>
    <scope>NUCLEOTIDE SEQUENCE [LARGE SCALE GENOMIC DNA]</scope>
</reference>
<dbReference type="InterPro" id="IPR002346">
    <property type="entry name" value="Mopterin_DH_FAD-bd"/>
</dbReference>
<dbReference type="InterPro" id="IPR014313">
    <property type="entry name" value="Aldehyde_oxidase"/>
</dbReference>
<comment type="cofactor">
    <cofactor evidence="16">
        <name>[2Fe-2S] cluster</name>
        <dbReference type="ChEBI" id="CHEBI:190135"/>
    </cofactor>
</comment>
<dbReference type="GeneID" id="110089018"/>
<dbReference type="InterPro" id="IPR016208">
    <property type="entry name" value="Ald_Oxase/xanthine_DH-like"/>
</dbReference>
<dbReference type="InterPro" id="IPR036856">
    <property type="entry name" value="Ald_Oxase/Xan_DH_a/b_sf"/>
</dbReference>
<comment type="cofactor">
    <cofactor evidence="1">
        <name>Mo-molybdopterin</name>
        <dbReference type="ChEBI" id="CHEBI:71302"/>
    </cofactor>
</comment>
<dbReference type="SUPFAM" id="SSF56003">
    <property type="entry name" value="Molybdenum cofactor-binding domain"/>
    <property type="match status" value="1"/>
</dbReference>
<evidence type="ECO:0000259" key="20">
    <source>
        <dbReference type="PROSITE" id="PS51387"/>
    </source>
</evidence>
<evidence type="ECO:0000256" key="11">
    <source>
        <dbReference type="ARBA" id="ARBA00022723"/>
    </source>
</evidence>
<comment type="similarity">
    <text evidence="4">Belongs to the xanthine dehydrogenase family.</text>
</comment>
<dbReference type="InterPro" id="IPR036884">
    <property type="entry name" value="2Fe-2S-bd_dom_sf"/>
</dbReference>
<keyword evidence="13" id="KW-0560">Oxidoreductase</keyword>
<dbReference type="NCBIfam" id="TIGR02969">
    <property type="entry name" value="mam_aldehyde_ox"/>
    <property type="match status" value="1"/>
</dbReference>
<dbReference type="SUPFAM" id="SSF56176">
    <property type="entry name" value="FAD-binding/transporter-associated domain-like"/>
    <property type="match status" value="1"/>
</dbReference>
<reference evidence="22" key="2">
    <citation type="submission" date="2025-08" db="UniProtKB">
        <authorList>
            <consortium name="RefSeq"/>
        </authorList>
    </citation>
    <scope>IDENTIFICATION</scope>
</reference>
<keyword evidence="10" id="KW-0001">2Fe-2S</keyword>
<dbReference type="SMART" id="SM01092">
    <property type="entry name" value="CO_deh_flav_C"/>
    <property type="match status" value="1"/>
</dbReference>
<keyword evidence="14" id="KW-0408">Iron</keyword>
<evidence type="ECO:0000256" key="18">
    <source>
        <dbReference type="SAM" id="MobiDB-lite"/>
    </source>
</evidence>
<dbReference type="Gene3D" id="3.30.390.50">
    <property type="entry name" value="CO dehydrogenase flavoprotein, C-terminal domain"/>
    <property type="match status" value="1"/>
</dbReference>
<evidence type="ECO:0000256" key="7">
    <source>
        <dbReference type="ARBA" id="ARBA00022490"/>
    </source>
</evidence>
<dbReference type="Gene3D" id="1.10.150.120">
    <property type="entry name" value="[2Fe-2S]-binding domain"/>
    <property type="match status" value="1"/>
</dbReference>
<evidence type="ECO:0000256" key="9">
    <source>
        <dbReference type="ARBA" id="ARBA00022630"/>
    </source>
</evidence>
<evidence type="ECO:0000256" key="17">
    <source>
        <dbReference type="ARBA" id="ARBA00047679"/>
    </source>
</evidence>
<dbReference type="InterPro" id="IPR000674">
    <property type="entry name" value="Ald_Oxase/Xan_DH_a/b"/>
</dbReference>
<dbReference type="Gene3D" id="3.30.43.10">
    <property type="entry name" value="Uridine Diphospho-n-acetylenolpyruvylglucosamine Reductase, domain 2"/>
    <property type="match status" value="1"/>
</dbReference>
<evidence type="ECO:0000256" key="8">
    <source>
        <dbReference type="ARBA" id="ARBA00022505"/>
    </source>
</evidence>
<gene>
    <name evidence="22" type="primary">LOC110089018</name>
</gene>
<feature type="domain" description="FAD-binding PCMH-type" evidence="20">
    <location>
        <begin position="246"/>
        <end position="431"/>
    </location>
</feature>
<organism evidence="21 22">
    <name type="scientific">Pogona vitticeps</name>
    <name type="common">central bearded dragon</name>
    <dbReference type="NCBI Taxonomy" id="103695"/>
    <lineage>
        <taxon>Eukaryota</taxon>
        <taxon>Metazoa</taxon>
        <taxon>Chordata</taxon>
        <taxon>Craniata</taxon>
        <taxon>Vertebrata</taxon>
        <taxon>Euteleostomi</taxon>
        <taxon>Lepidosauria</taxon>
        <taxon>Squamata</taxon>
        <taxon>Bifurcata</taxon>
        <taxon>Unidentata</taxon>
        <taxon>Episquamata</taxon>
        <taxon>Toxicofera</taxon>
        <taxon>Iguania</taxon>
        <taxon>Acrodonta</taxon>
        <taxon>Agamidae</taxon>
        <taxon>Amphibolurinae</taxon>
        <taxon>Pogona</taxon>
    </lineage>
</organism>
<dbReference type="PROSITE" id="PS00197">
    <property type="entry name" value="2FE2S_FER_1"/>
    <property type="match status" value="1"/>
</dbReference>
<dbReference type="Gene3D" id="3.30.465.10">
    <property type="match status" value="1"/>
</dbReference>
<accession>A0ABM5EPP6</accession>
<keyword evidence="7" id="KW-0963">Cytoplasm</keyword>
<dbReference type="PANTHER" id="PTHR45444">
    <property type="entry name" value="XANTHINE DEHYDROGENASE"/>
    <property type="match status" value="1"/>
</dbReference>
<dbReference type="SUPFAM" id="SSF55447">
    <property type="entry name" value="CO dehydrogenase flavoprotein C-terminal domain-like"/>
    <property type="match status" value="1"/>
</dbReference>
<dbReference type="InterPro" id="IPR016167">
    <property type="entry name" value="FAD-bd_PCMH_sub1"/>
</dbReference>
<evidence type="ECO:0000256" key="14">
    <source>
        <dbReference type="ARBA" id="ARBA00023004"/>
    </source>
</evidence>
<dbReference type="InterPro" id="IPR008274">
    <property type="entry name" value="AldOxase/xan_DH_MoCoBD1"/>
</dbReference>
<dbReference type="SMART" id="SM01008">
    <property type="entry name" value="Ald_Xan_dh_C"/>
    <property type="match status" value="1"/>
</dbReference>
<dbReference type="Pfam" id="PF01315">
    <property type="entry name" value="Ald_Xan_dh_C"/>
    <property type="match status" value="1"/>
</dbReference>
<dbReference type="InterPro" id="IPR037165">
    <property type="entry name" value="AldOxase/xan_DH_Mopterin-bd_sf"/>
</dbReference>
<comment type="subunit">
    <text evidence="5">Homodimer.</text>
</comment>
<dbReference type="Proteomes" id="UP001652642">
    <property type="component" value="Chromosome 1"/>
</dbReference>
<feature type="compositionally biased region" description="Basic and acidic residues" evidence="18">
    <location>
        <begin position="213"/>
        <end position="223"/>
    </location>
</feature>
<dbReference type="Gene3D" id="3.90.1170.50">
    <property type="entry name" value="Aldehyde oxidase/xanthine dehydrogenase, a/b hammerhead"/>
    <property type="match status" value="1"/>
</dbReference>
<name>A0ABM5EPP6_9SAUR</name>
<dbReference type="SUPFAM" id="SSF47741">
    <property type="entry name" value="CO dehydrogenase ISP C-domain like"/>
    <property type="match status" value="1"/>
</dbReference>
<dbReference type="Pfam" id="PF01799">
    <property type="entry name" value="Fer2_2"/>
    <property type="match status" value="1"/>
</dbReference>
<dbReference type="Pfam" id="PF02738">
    <property type="entry name" value="MoCoBD_1"/>
    <property type="match status" value="1"/>
</dbReference>
<dbReference type="InterPro" id="IPR036683">
    <property type="entry name" value="CO_DH_flav_C_dom_sf"/>
</dbReference>
<dbReference type="Pfam" id="PF00111">
    <property type="entry name" value="Fer2"/>
    <property type="match status" value="1"/>
</dbReference>
<protein>
    <recommendedName>
        <fullName evidence="6">aldehyde oxidase</fullName>
        <ecNumber evidence="6">1.2.3.1</ecNumber>
    </recommendedName>
</protein>
<dbReference type="InterPro" id="IPR036318">
    <property type="entry name" value="FAD-bd_PCMH-like_sf"/>
</dbReference>
<dbReference type="InterPro" id="IPR001041">
    <property type="entry name" value="2Fe-2S_ferredoxin-type"/>
</dbReference>
<evidence type="ECO:0000313" key="21">
    <source>
        <dbReference type="Proteomes" id="UP001652642"/>
    </source>
</evidence>
<keyword evidence="15" id="KW-0411">Iron-sulfur</keyword>
<evidence type="ECO:0000256" key="15">
    <source>
        <dbReference type="ARBA" id="ARBA00023014"/>
    </source>
</evidence>
<dbReference type="InterPro" id="IPR012675">
    <property type="entry name" value="Beta-grasp_dom_sf"/>
</dbReference>
<dbReference type="Gene3D" id="3.10.20.30">
    <property type="match status" value="1"/>
</dbReference>
<feature type="region of interest" description="Disordered" evidence="18">
    <location>
        <begin position="185"/>
        <end position="223"/>
    </location>
</feature>
<keyword evidence="8" id="KW-0500">Molybdenum</keyword>
<dbReference type="InterPro" id="IPR006058">
    <property type="entry name" value="2Fe2S_fd_BS"/>
</dbReference>
<evidence type="ECO:0000313" key="22">
    <source>
        <dbReference type="RefSeq" id="XP_072835116.1"/>
    </source>
</evidence>
<sequence length="1344" mass="148993">MALSQQSDELIFFVNGKKVTERYAEPEELLLNYLRKGLRLTGTKYGCGIGGCGACTVMVSMYNPDTKKIRHFPANSCLLPLCSLHGAAVTTVEGVGTTQTKLHPIQERLAKCHGSQCGFCTPGMVMSMYSLLRNQPEPSMEQIAVSLDGNLCRCTGYRAIIDSFSAFSTECCPLAGSGKCCMDKKGGEETQSEEEDPSSSSRKGNRMCSGLCKPEEFHPRDPTQDYIFPPELMRMAEEIKGRHLVFNGQRTTWFAPASLPELLQLKATYPEAPLVVGNTNVGLDMKVLGVYHPILLHPVRIPELHGSSIEGNGIVIGAATSLAQLRDSLLGIIPELPVEKTKVYHALLKHLRTLAGEQIRNLASLGGHIASRGSAWDLNPILAAGKAILNLASIEGTRQIPINDEFLLRVPLSDLSPEEVIVSVFIPFSKEDEFISAYRQAERRKNAFSVTNSAMRVLFQPGTDMIEDLAIFYGGISSTTVSAKNSCQKLIGRNWNETMLDEACRLILEEITLSPSVSGGKVEYRRTLLVSFFFRFYLEVLQGLRNMYPDKYPDLPKETLSALGEFYEKPPQGMQIYQDVDYHQPPQDPVGRPIVHQSGIKHATGEAVYVNDIARADGELHMAVVTSTRAHAKILSINVSRALEEPGVVAVVTAEDIPGENGDGKEKVFAEDEVIYIGHIICGVVAETYECAKFAASQVEIEYQDLKRILTIEEAIKHNSFLTEEKKIEKGDVEEAFQTVDTILEGEVHVGGQKHFCMETNSVLVIPRKEDEEMDVYVSTQDAAHVQELVASVLDVQANRIMCHTRRVGGAFGGKITKPPFFAAAAAVAAHKTGRPVRFVLERDLDMLIPGGRHPLLGKYKVGFLNDGKIKAVDLEFYINGGCTLDESELVIDYVVLKSPNAYEIPNFRTRGRACKTNLPSNTAFRGFGFPQAGLCAETWITAVADHLGLPHEAVREMNMYKEISETHYKEEFDARNLVVCWKECLEKSEYHNRRKAAEEFNKQNYWKKKGIAIIPMKFSVGFNATFYHQAFALVHIFLDGSVLVSHGGCELGQGIYTKMLQVASHELQIPLSYIHNYERTTITIPNAVVTAGSVGTELNGKAVQNACQILRKRLEPVMKENPEGKWEDWIKKAYEESISLSATGYFRGYPTYMDWEKGEGHAFPYFIFGAACSEVEIDCLTGDHKNIRTDIVMDACFSINPAIDIGQIEGGFIQGLGLYTMEEIKFSPEGQQYTLGPDTYKIPATCDVPEKFRIYLLPNSRNPIAIYSSKGMGEAGVFLSSSVFFAIRDAVAAARKERGFSTAFTLDSPLNIEKIRMACADHFTAMIPRDIPGTYEPWAIHVD</sequence>
<dbReference type="InterPro" id="IPR016169">
    <property type="entry name" value="FAD-bd_PCMH_sub2"/>
</dbReference>
<dbReference type="PANTHER" id="PTHR45444:SF3">
    <property type="entry name" value="XANTHINE DEHYDROGENASE"/>
    <property type="match status" value="1"/>
</dbReference>
<comment type="cofactor">
    <cofactor evidence="2">
        <name>FAD</name>
        <dbReference type="ChEBI" id="CHEBI:57692"/>
    </cofactor>
</comment>
<evidence type="ECO:0000256" key="16">
    <source>
        <dbReference type="ARBA" id="ARBA00034078"/>
    </source>
</evidence>
<dbReference type="PROSITE" id="PS51387">
    <property type="entry name" value="FAD_PCMH"/>
    <property type="match status" value="1"/>
</dbReference>
<keyword evidence="9" id="KW-0285">Flavoprotein</keyword>